<dbReference type="RefSeq" id="WP_092657848.1">
    <property type="nucleotide sequence ID" value="NZ_FOCX01000003.1"/>
</dbReference>
<name>A0A1H8G8Z9_9EURY</name>
<keyword evidence="1" id="KW-0472">Membrane</keyword>
<accession>A0A1H8G8Z9</accession>
<gene>
    <name evidence="2" type="ORF">SAMN05216388_100321</name>
</gene>
<evidence type="ECO:0000256" key="1">
    <source>
        <dbReference type="SAM" id="Phobius"/>
    </source>
</evidence>
<proteinExistence type="predicted"/>
<keyword evidence="3" id="KW-1185">Reference proteome</keyword>
<dbReference type="AlphaFoldDB" id="A0A1H8G8Z9"/>
<sequence length="64" mass="6703">MPSTLRPALRALPLSAVDLIAAAALYEFVSPAIGVLLAVVGALVLGVVLVRLYRVASQRVPARH</sequence>
<organism evidence="2 3">
    <name type="scientific">Halorientalis persicus</name>
    <dbReference type="NCBI Taxonomy" id="1367881"/>
    <lineage>
        <taxon>Archaea</taxon>
        <taxon>Methanobacteriati</taxon>
        <taxon>Methanobacteriota</taxon>
        <taxon>Stenosarchaea group</taxon>
        <taxon>Halobacteria</taxon>
        <taxon>Halobacteriales</taxon>
        <taxon>Haloarculaceae</taxon>
        <taxon>Halorientalis</taxon>
    </lineage>
</organism>
<feature type="transmembrane region" description="Helical" evidence="1">
    <location>
        <begin position="32"/>
        <end position="53"/>
    </location>
</feature>
<reference evidence="3" key="1">
    <citation type="submission" date="2016-10" db="EMBL/GenBank/DDBJ databases">
        <authorList>
            <person name="Varghese N."/>
            <person name="Submissions S."/>
        </authorList>
    </citation>
    <scope>NUCLEOTIDE SEQUENCE [LARGE SCALE GENOMIC DNA]</scope>
    <source>
        <strain evidence="3">IBRC-M 10043</strain>
    </source>
</reference>
<keyword evidence="1" id="KW-0812">Transmembrane</keyword>
<keyword evidence="1" id="KW-1133">Transmembrane helix</keyword>
<protein>
    <submittedName>
        <fullName evidence="2">Uncharacterized protein</fullName>
    </submittedName>
</protein>
<dbReference type="Proteomes" id="UP000198775">
    <property type="component" value="Unassembled WGS sequence"/>
</dbReference>
<evidence type="ECO:0000313" key="2">
    <source>
        <dbReference type="EMBL" id="SEN39987.1"/>
    </source>
</evidence>
<dbReference type="EMBL" id="FOCX01000003">
    <property type="protein sequence ID" value="SEN39987.1"/>
    <property type="molecule type" value="Genomic_DNA"/>
</dbReference>
<evidence type="ECO:0000313" key="3">
    <source>
        <dbReference type="Proteomes" id="UP000198775"/>
    </source>
</evidence>